<feature type="transmembrane region" description="Helical" evidence="2">
    <location>
        <begin position="640"/>
        <end position="659"/>
    </location>
</feature>
<dbReference type="GO" id="GO:0016020">
    <property type="term" value="C:membrane"/>
    <property type="evidence" value="ECO:0007669"/>
    <property type="project" value="TreeGrafter"/>
</dbReference>
<keyword evidence="2" id="KW-0472">Membrane</keyword>
<dbReference type="EMBL" id="JAABOA010000085">
    <property type="protein sequence ID" value="KAF9586010.1"/>
    <property type="molecule type" value="Genomic_DNA"/>
</dbReference>
<evidence type="ECO:0000313" key="5">
    <source>
        <dbReference type="Proteomes" id="UP000780801"/>
    </source>
</evidence>
<dbReference type="PANTHER" id="PTHR34814">
    <property type="entry name" value="NITROSOGUANIDINE RESISTANCE PROTEIN SNG1"/>
    <property type="match status" value="1"/>
</dbReference>
<accession>A0A9P6G4C6</accession>
<dbReference type="Proteomes" id="UP000780801">
    <property type="component" value="Unassembled WGS sequence"/>
</dbReference>
<feature type="transmembrane region" description="Helical" evidence="2">
    <location>
        <begin position="699"/>
        <end position="717"/>
    </location>
</feature>
<keyword evidence="2" id="KW-0812">Transmembrane</keyword>
<feature type="compositionally biased region" description="Polar residues" evidence="1">
    <location>
        <begin position="207"/>
        <end position="221"/>
    </location>
</feature>
<dbReference type="Pfam" id="PF12051">
    <property type="entry name" value="DUF3533"/>
    <property type="match status" value="1"/>
</dbReference>
<feature type="transmembrane region" description="Helical" evidence="2">
    <location>
        <begin position="671"/>
        <end position="693"/>
    </location>
</feature>
<feature type="compositionally biased region" description="Polar residues" evidence="1">
    <location>
        <begin position="232"/>
        <end position="258"/>
    </location>
</feature>
<feature type="compositionally biased region" description="Basic and acidic residues" evidence="1">
    <location>
        <begin position="918"/>
        <end position="934"/>
    </location>
</feature>
<evidence type="ECO:0000256" key="1">
    <source>
        <dbReference type="SAM" id="MobiDB-lite"/>
    </source>
</evidence>
<feature type="compositionally biased region" description="Polar residues" evidence="1">
    <location>
        <begin position="359"/>
        <end position="369"/>
    </location>
</feature>
<evidence type="ECO:0000256" key="2">
    <source>
        <dbReference type="SAM" id="Phobius"/>
    </source>
</evidence>
<feature type="domain" description="DUF3533" evidence="3">
    <location>
        <begin position="537"/>
        <end position="803"/>
    </location>
</feature>
<feature type="compositionally biased region" description="Polar residues" evidence="1">
    <location>
        <begin position="41"/>
        <end position="60"/>
    </location>
</feature>
<gene>
    <name evidence="4" type="ORF">BGW38_010476</name>
</gene>
<evidence type="ECO:0000313" key="4">
    <source>
        <dbReference type="EMBL" id="KAF9586010.1"/>
    </source>
</evidence>
<keyword evidence="2" id="KW-1133">Transmembrane helix</keyword>
<protein>
    <recommendedName>
        <fullName evidence="3">DUF3533 domain-containing protein</fullName>
    </recommendedName>
</protein>
<evidence type="ECO:0000259" key="3">
    <source>
        <dbReference type="Pfam" id="PF12051"/>
    </source>
</evidence>
<name>A0A9P6G4C6_9FUNG</name>
<dbReference type="OrthoDB" id="2140105at2759"/>
<feature type="region of interest" description="Disordered" evidence="1">
    <location>
        <begin position="207"/>
        <end position="336"/>
    </location>
</feature>
<feature type="region of interest" description="Disordered" evidence="1">
    <location>
        <begin position="152"/>
        <end position="177"/>
    </location>
</feature>
<dbReference type="InterPro" id="IPR053001">
    <property type="entry name" value="MNNG_permease-like"/>
</dbReference>
<keyword evidence="5" id="KW-1185">Reference proteome</keyword>
<sequence length="1095" mass="121601">MDPSPPGQHLPGPTNTPGTIQHCHNATTPLETVDRDHLHSSPVNTPPALTSQELQVQTTEDAFEDESRSLPSPVAAAAHAANPKWSPAPPPDDPMFVGKGMDEEDPMPYSPFHISQLQNEKETLPPIAPSYNHSILSPNPNPFPFHLGACQPATAPPGPNNASHGISSTSSSRPLPSDLEMQVHAGHIHQVHLHHPLQTNAAIPTLPAQSSGVSQHASSPSTLPPLTRNRTRQSNEISTTSNHARSSVARTSESSGASTAVAENRRAGGSSVSSLTPERASSDTHRPYQQQRQQQQQRQPSQPRAPQSLPSEPSHHHHASAASSSSSSQRPETAQDRYSLFRHASALLTPQGKHKKGSQRQQHNVTWDENNLRQEAAAGSAQGRRHYFSKDDIKTPVGRKDGRETNFGGYGGYNSYGGAKKTGIPGRNGEEPETNVFNFISVILDMPERPSWKQTILKLAKALAVLTISYFLLMALYFAAEYNTVDRLHNFSVLVVDLDYSMIGNQFLNFTQRDNRIKGQINWSVQSGYNDMAAVINDALSTPLSDYNPTKAFKFIYDGGRDPLVIRPYILAGMYNQFLEFTKEFNPTWIYFVLTFADTNNASLVGLTEAPQVLGTPVAFEELDIHPPTAGIITSATTVAYIWIFLVAGGSTYLVAHIVQPTARHATVARTMVILLVPLFAFLCSLSMAYSILLRIFGVPFNSIGQFMSLFAGMLLLQSAVASLVLFLIFLIPVVFIPSITITFVVMNVIAVFHPVELMPHFYRWAYAMPFLNAVQMARHVLMGSYGRLNYNLPILFAWIMVPITLLPFAIARQKRLLLEVMELDHRQQQLELQQRQQYQLQQQHYLQRRYDDEYYGYYKKGRRFHDDEGDSYFAERHYDYHDGEGEDDYESDPPTKRDKRSLEHQRSARHGRTNGGNEERDGRRRATTRRNDDRDDEEESSSHGSHEASEEDTSTTSEQDSRTDQSDSREDHQGTLSTSSPATHGLDGTQLIPPPPLSLQANMTGGHGLNGALTASTLPSAPPESQVFDTGHLPQHERHLLPPSAPPPPGTQHQPTTIVQIHDQDRSIIEMPRLNRHPYASELLAQLSEPNEVK</sequence>
<feature type="compositionally biased region" description="Polar residues" evidence="1">
    <location>
        <begin position="13"/>
        <end position="30"/>
    </location>
</feature>
<dbReference type="PANTHER" id="PTHR34814:SF2">
    <property type="entry name" value="DUF3533 DOMAIN-CONTAINING PROTEIN"/>
    <property type="match status" value="1"/>
</dbReference>
<comment type="caution">
    <text evidence="4">The sequence shown here is derived from an EMBL/GenBank/DDBJ whole genome shotgun (WGS) entry which is preliminary data.</text>
</comment>
<feature type="compositionally biased region" description="Basic and acidic residues" evidence="1">
    <location>
        <begin position="960"/>
        <end position="974"/>
    </location>
</feature>
<reference evidence="4" key="1">
    <citation type="journal article" date="2020" name="Fungal Divers.">
        <title>Resolving the Mortierellaceae phylogeny through synthesis of multi-gene phylogenetics and phylogenomics.</title>
        <authorList>
            <person name="Vandepol N."/>
            <person name="Liber J."/>
            <person name="Desiro A."/>
            <person name="Na H."/>
            <person name="Kennedy M."/>
            <person name="Barry K."/>
            <person name="Grigoriev I.V."/>
            <person name="Miller A.N."/>
            <person name="O'Donnell K."/>
            <person name="Stajich J.E."/>
            <person name="Bonito G."/>
        </authorList>
    </citation>
    <scope>NUCLEOTIDE SEQUENCE</scope>
    <source>
        <strain evidence="4">KOD1015</strain>
    </source>
</reference>
<feature type="region of interest" description="Disordered" evidence="1">
    <location>
        <begin position="881"/>
        <end position="1056"/>
    </location>
</feature>
<feature type="region of interest" description="Disordered" evidence="1">
    <location>
        <begin position="348"/>
        <end position="371"/>
    </location>
</feature>
<feature type="transmembrane region" description="Helical" evidence="2">
    <location>
        <begin position="724"/>
        <end position="753"/>
    </location>
</feature>
<feature type="transmembrane region" description="Helical" evidence="2">
    <location>
        <begin position="791"/>
        <end position="812"/>
    </location>
</feature>
<proteinExistence type="predicted"/>
<feature type="compositionally biased region" description="Basic and acidic residues" evidence="1">
    <location>
        <begin position="894"/>
        <end position="907"/>
    </location>
</feature>
<dbReference type="AlphaFoldDB" id="A0A9P6G4C6"/>
<feature type="region of interest" description="Disordered" evidence="1">
    <location>
        <begin position="1"/>
        <end position="97"/>
    </location>
</feature>
<dbReference type="InterPro" id="IPR022703">
    <property type="entry name" value="DUF3533"/>
</dbReference>
<organism evidence="4 5">
    <name type="scientific">Lunasporangiospora selenospora</name>
    <dbReference type="NCBI Taxonomy" id="979761"/>
    <lineage>
        <taxon>Eukaryota</taxon>
        <taxon>Fungi</taxon>
        <taxon>Fungi incertae sedis</taxon>
        <taxon>Mucoromycota</taxon>
        <taxon>Mortierellomycotina</taxon>
        <taxon>Mortierellomycetes</taxon>
        <taxon>Mortierellales</taxon>
        <taxon>Mortierellaceae</taxon>
        <taxon>Lunasporangiospora</taxon>
    </lineage>
</organism>
<feature type="compositionally biased region" description="Low complexity" evidence="1">
    <location>
        <begin position="287"/>
        <end position="307"/>
    </location>
</feature>